<sequence>MSVSVSSAGPVTTARLSGEIDTYSVPDVRAAFERLPVVSGGTVVVDLREVTFLDSSGLGAIIALYHRADASTARLRLACGEVTLRLVQLMHLDQVMDVVGEPSDAPTDPQTSAPA</sequence>
<evidence type="ECO:0000259" key="1">
    <source>
        <dbReference type="PROSITE" id="PS50801"/>
    </source>
</evidence>
<name>A0ABQ2HIJ1_9MICO</name>
<dbReference type="PROSITE" id="PS50801">
    <property type="entry name" value="STAS"/>
    <property type="match status" value="1"/>
</dbReference>
<feature type="domain" description="STAS" evidence="1">
    <location>
        <begin position="1"/>
        <end position="78"/>
    </location>
</feature>
<gene>
    <name evidence="2" type="primary">rsbV</name>
    <name evidence="2" type="ORF">GCM10009721_03130</name>
</gene>
<dbReference type="InterPro" id="IPR036513">
    <property type="entry name" value="STAS_dom_sf"/>
</dbReference>
<dbReference type="CDD" id="cd07043">
    <property type="entry name" value="STAS_anti-anti-sigma_factors"/>
    <property type="match status" value="1"/>
</dbReference>
<dbReference type="Proteomes" id="UP000623461">
    <property type="component" value="Unassembled WGS sequence"/>
</dbReference>
<dbReference type="PANTHER" id="PTHR33495:SF2">
    <property type="entry name" value="ANTI-SIGMA FACTOR ANTAGONIST TM_1081-RELATED"/>
    <property type="match status" value="1"/>
</dbReference>
<dbReference type="RefSeq" id="WP_162180973.1">
    <property type="nucleotide sequence ID" value="NZ_BMNZ01000001.1"/>
</dbReference>
<protein>
    <submittedName>
        <fullName evidence="2">Anti-sigma-B factor antagonist</fullName>
    </submittedName>
</protein>
<evidence type="ECO:0000313" key="2">
    <source>
        <dbReference type="EMBL" id="GGM82047.1"/>
    </source>
</evidence>
<dbReference type="SUPFAM" id="SSF52091">
    <property type="entry name" value="SpoIIaa-like"/>
    <property type="match status" value="1"/>
</dbReference>
<proteinExistence type="predicted"/>
<organism evidence="2 3">
    <name type="scientific">Terrabacter tumescens</name>
    <dbReference type="NCBI Taxonomy" id="60443"/>
    <lineage>
        <taxon>Bacteria</taxon>
        <taxon>Bacillati</taxon>
        <taxon>Actinomycetota</taxon>
        <taxon>Actinomycetes</taxon>
        <taxon>Micrococcales</taxon>
        <taxon>Intrasporangiaceae</taxon>
        <taxon>Terrabacter</taxon>
    </lineage>
</organism>
<dbReference type="Pfam" id="PF01740">
    <property type="entry name" value="STAS"/>
    <property type="match status" value="1"/>
</dbReference>
<evidence type="ECO:0000313" key="3">
    <source>
        <dbReference type="Proteomes" id="UP000623461"/>
    </source>
</evidence>
<dbReference type="PANTHER" id="PTHR33495">
    <property type="entry name" value="ANTI-SIGMA FACTOR ANTAGONIST TM_1081-RELATED-RELATED"/>
    <property type="match status" value="1"/>
</dbReference>
<dbReference type="InterPro" id="IPR002645">
    <property type="entry name" value="STAS_dom"/>
</dbReference>
<accession>A0ABQ2HIJ1</accession>
<dbReference type="EMBL" id="BMNZ01000001">
    <property type="protein sequence ID" value="GGM82047.1"/>
    <property type="molecule type" value="Genomic_DNA"/>
</dbReference>
<comment type="caution">
    <text evidence="2">The sequence shown here is derived from an EMBL/GenBank/DDBJ whole genome shotgun (WGS) entry which is preliminary data.</text>
</comment>
<reference evidence="3" key="1">
    <citation type="journal article" date="2019" name="Int. J. Syst. Evol. Microbiol.">
        <title>The Global Catalogue of Microorganisms (GCM) 10K type strain sequencing project: providing services to taxonomists for standard genome sequencing and annotation.</title>
        <authorList>
            <consortium name="The Broad Institute Genomics Platform"/>
            <consortium name="The Broad Institute Genome Sequencing Center for Infectious Disease"/>
            <person name="Wu L."/>
            <person name="Ma J."/>
        </authorList>
    </citation>
    <scope>NUCLEOTIDE SEQUENCE [LARGE SCALE GENOMIC DNA]</scope>
    <source>
        <strain evidence="3">JCM 1365</strain>
    </source>
</reference>
<dbReference type="Gene3D" id="3.30.750.24">
    <property type="entry name" value="STAS domain"/>
    <property type="match status" value="1"/>
</dbReference>
<keyword evidence="3" id="KW-1185">Reference proteome</keyword>